<evidence type="ECO:0000313" key="1">
    <source>
        <dbReference type="EMBL" id="MFC6723823.1"/>
    </source>
</evidence>
<name>A0ABD5RY07_9EURY</name>
<proteinExistence type="predicted"/>
<dbReference type="AlphaFoldDB" id="A0ABD5RY07"/>
<organism evidence="1 2">
    <name type="scientific">Halobium palmae</name>
    <dbReference type="NCBI Taxonomy" id="1776492"/>
    <lineage>
        <taxon>Archaea</taxon>
        <taxon>Methanobacteriati</taxon>
        <taxon>Methanobacteriota</taxon>
        <taxon>Stenosarchaea group</taxon>
        <taxon>Halobacteria</taxon>
        <taxon>Halobacteriales</taxon>
        <taxon>Haloferacaceae</taxon>
        <taxon>Halobium</taxon>
    </lineage>
</organism>
<reference evidence="1 2" key="1">
    <citation type="journal article" date="2019" name="Int. J. Syst. Evol. Microbiol.">
        <title>The Global Catalogue of Microorganisms (GCM) 10K type strain sequencing project: providing services to taxonomists for standard genome sequencing and annotation.</title>
        <authorList>
            <consortium name="The Broad Institute Genomics Platform"/>
            <consortium name="The Broad Institute Genome Sequencing Center for Infectious Disease"/>
            <person name="Wu L."/>
            <person name="Ma J."/>
        </authorList>
    </citation>
    <scope>NUCLEOTIDE SEQUENCE [LARGE SCALE GENOMIC DNA]</scope>
    <source>
        <strain evidence="1 2">NBRC 111368</strain>
    </source>
</reference>
<dbReference type="Proteomes" id="UP001596328">
    <property type="component" value="Unassembled WGS sequence"/>
</dbReference>
<sequence length="49" mass="5484">MLRRNHVDGRSSATESKFFLPAVVAPPLDGSRLERLRATLFDQFGGPRN</sequence>
<gene>
    <name evidence="1" type="ORF">ACFQE1_05420</name>
</gene>
<protein>
    <submittedName>
        <fullName evidence="1">Uncharacterized protein</fullName>
    </submittedName>
</protein>
<keyword evidence="2" id="KW-1185">Reference proteome</keyword>
<comment type="caution">
    <text evidence="1">The sequence shown here is derived from an EMBL/GenBank/DDBJ whole genome shotgun (WGS) entry which is preliminary data.</text>
</comment>
<dbReference type="EMBL" id="JBHSWU010000053">
    <property type="protein sequence ID" value="MFC6723823.1"/>
    <property type="molecule type" value="Genomic_DNA"/>
</dbReference>
<evidence type="ECO:0000313" key="2">
    <source>
        <dbReference type="Proteomes" id="UP001596328"/>
    </source>
</evidence>
<accession>A0ABD5RY07</accession>